<reference evidence="7 8" key="1">
    <citation type="submission" date="2018-08" db="EMBL/GenBank/DDBJ databases">
        <authorList>
            <consortium name="PulseNet: The National Subtyping Network for Foodborne Disease Surveillance"/>
            <person name="Tarr C.L."/>
            <person name="Trees E."/>
            <person name="Katz L.S."/>
            <person name="Carleton-Romer H.A."/>
            <person name="Stroika S."/>
            <person name="Kucerova Z."/>
            <person name="Roache K.F."/>
            <person name="Sabol A.L."/>
            <person name="Besser J."/>
            <person name="Gerner-Smidt P."/>
        </authorList>
    </citation>
    <scope>NUCLEOTIDE SEQUENCE [LARGE SCALE GENOMIC DNA]</scope>
    <source>
        <strain evidence="7 8">PNUSAE011918</strain>
    </source>
</reference>
<evidence type="ECO:0000313" key="8">
    <source>
        <dbReference type="Proteomes" id="UP000567387"/>
    </source>
</evidence>
<organism evidence="7 8">
    <name type="scientific">Escherichia coli</name>
    <dbReference type="NCBI Taxonomy" id="562"/>
    <lineage>
        <taxon>Bacteria</taxon>
        <taxon>Pseudomonadati</taxon>
        <taxon>Pseudomonadota</taxon>
        <taxon>Gammaproteobacteria</taxon>
        <taxon>Enterobacterales</taxon>
        <taxon>Enterobacteriaceae</taxon>
        <taxon>Escherichia</taxon>
    </lineage>
</organism>
<feature type="transmembrane region" description="Helical" evidence="6">
    <location>
        <begin position="128"/>
        <end position="151"/>
    </location>
</feature>
<dbReference type="EMBL" id="AASCBU010000030">
    <property type="protein sequence ID" value="EFA8786559.1"/>
    <property type="molecule type" value="Genomic_DNA"/>
</dbReference>
<gene>
    <name evidence="7" type="ORF">C2R31_004489</name>
</gene>
<feature type="transmembrane region" description="Helical" evidence="6">
    <location>
        <begin position="236"/>
        <end position="257"/>
    </location>
</feature>
<evidence type="ECO:0000256" key="6">
    <source>
        <dbReference type="SAM" id="Phobius"/>
    </source>
</evidence>
<dbReference type="PANTHER" id="PTHR30618">
    <property type="entry name" value="NCS1 FAMILY PURINE/PYRIMIDINE TRANSPORTER"/>
    <property type="match status" value="1"/>
</dbReference>
<keyword evidence="4 6" id="KW-1133">Transmembrane helix</keyword>
<keyword evidence="3 6" id="KW-0812">Transmembrane</keyword>
<dbReference type="PANTHER" id="PTHR30618:SF0">
    <property type="entry name" value="PURINE-URACIL PERMEASE NCS1"/>
    <property type="match status" value="1"/>
</dbReference>
<comment type="similarity">
    <text evidence="2">Belongs to the purine-cytosine permease (2.A.39) family.</text>
</comment>
<evidence type="ECO:0000313" key="7">
    <source>
        <dbReference type="EMBL" id="EFA8786559.1"/>
    </source>
</evidence>
<comment type="subcellular location">
    <subcellularLocation>
        <location evidence="1">Membrane</location>
        <topology evidence="1">Multi-pass membrane protein</topology>
    </subcellularLocation>
</comment>
<dbReference type="InterPro" id="IPR045225">
    <property type="entry name" value="Uracil/uridine/allantoin_perm"/>
</dbReference>
<name>A0A8S7B3L0_ECOLX</name>
<protein>
    <submittedName>
        <fullName evidence="7">Putative allantoin permease</fullName>
    </submittedName>
</protein>
<dbReference type="Pfam" id="PF02133">
    <property type="entry name" value="Transp_cyt_pur"/>
    <property type="match status" value="1"/>
</dbReference>
<feature type="transmembrane region" description="Helical" evidence="6">
    <location>
        <begin position="87"/>
        <end position="107"/>
    </location>
</feature>
<feature type="transmembrane region" description="Helical" evidence="6">
    <location>
        <begin position="361"/>
        <end position="379"/>
    </location>
</feature>
<feature type="transmembrane region" description="Helical" evidence="6">
    <location>
        <begin position="320"/>
        <end position="340"/>
    </location>
</feature>
<feature type="transmembrane region" description="Helical" evidence="6">
    <location>
        <begin position="46"/>
        <end position="75"/>
    </location>
</feature>
<dbReference type="GO" id="GO:0015205">
    <property type="term" value="F:nucleobase transmembrane transporter activity"/>
    <property type="evidence" value="ECO:0007669"/>
    <property type="project" value="TreeGrafter"/>
</dbReference>
<feature type="transmembrane region" description="Helical" evidence="6">
    <location>
        <begin position="278"/>
        <end position="300"/>
    </location>
</feature>
<feature type="transmembrane region" description="Helical" evidence="6">
    <location>
        <begin position="198"/>
        <end position="224"/>
    </location>
</feature>
<evidence type="ECO:0000256" key="1">
    <source>
        <dbReference type="ARBA" id="ARBA00004141"/>
    </source>
</evidence>
<feature type="transmembrane region" description="Helical" evidence="6">
    <location>
        <begin position="429"/>
        <end position="451"/>
    </location>
</feature>
<feature type="transmembrane region" description="Helical" evidence="6">
    <location>
        <begin position="463"/>
        <end position="480"/>
    </location>
</feature>
<dbReference type="Gene3D" id="1.10.4160.10">
    <property type="entry name" value="Hydantoin permease"/>
    <property type="match status" value="1"/>
</dbReference>
<dbReference type="NCBIfam" id="TIGR00800">
    <property type="entry name" value="ncs1"/>
    <property type="match status" value="1"/>
</dbReference>
<comment type="caution">
    <text evidence="7">The sequence shown here is derived from an EMBL/GenBank/DDBJ whole genome shotgun (WGS) entry which is preliminary data.</text>
</comment>
<dbReference type="AlphaFoldDB" id="A0A8S7B3L0"/>
<dbReference type="CDD" id="cd11485">
    <property type="entry name" value="SLC-NCS1sbd_YbbW-like"/>
    <property type="match status" value="1"/>
</dbReference>
<proteinExistence type="inferred from homology"/>
<evidence type="ECO:0000256" key="5">
    <source>
        <dbReference type="ARBA" id="ARBA00023136"/>
    </source>
</evidence>
<evidence type="ECO:0000256" key="2">
    <source>
        <dbReference type="ARBA" id="ARBA00008974"/>
    </source>
</evidence>
<dbReference type="InterPro" id="IPR001248">
    <property type="entry name" value="Pur-cyt_permease"/>
</dbReference>
<sequence length="496" mass="53637">MEHQRKLFQQRGYSEDLLPKTQSQRTWKTFNYFTLWMGSVHNVPNYVMVGGFFILGLSTFSIMLAIILSAFFIAAVMVLNGAAGSKYGVPFAMILRASYGVPFAMILRASYGVRGALFPGLLRGGIAAIMWFGLQCYAGSLACLILIGKIWPGFLTLGGDFTLLGLSLPGLITFLLFWLVNVGIGFGGGKVLNKFTAILNPCIYIVFGGMAIWAISLVGIGPIFDYIPSGIQKAENGGFLFLVVINAVVAVWAAPAVSASDFTQNAHSFREQALGQTLGLVVAYILFAVAGVCIIAGASIHYGADTWNVLDIVQRWDSLFASFFAVLVILMTTISTNATGNIIPAGYQIAAIAPTKLTYKNGVLIASIISLLICPWKLMENQDSIYLFLDIIGGMLGPVIGVMMAHYFVVMRGQINLDELYTAAGDFKYYDNGFNLTAFSVTLVAVILSLGGKFIPFMEPLSRVSWFVGVIVAFAAYALLKKRTAAEKTGEQKVTG</sequence>
<evidence type="ECO:0000256" key="3">
    <source>
        <dbReference type="ARBA" id="ARBA00022692"/>
    </source>
</evidence>
<dbReference type="InterPro" id="IPR012681">
    <property type="entry name" value="NCS1"/>
</dbReference>
<dbReference type="GO" id="GO:0005886">
    <property type="term" value="C:plasma membrane"/>
    <property type="evidence" value="ECO:0007669"/>
    <property type="project" value="TreeGrafter"/>
</dbReference>
<accession>A0A8S7B3L0</accession>
<evidence type="ECO:0000256" key="4">
    <source>
        <dbReference type="ARBA" id="ARBA00022989"/>
    </source>
</evidence>
<feature type="transmembrane region" description="Helical" evidence="6">
    <location>
        <begin position="385"/>
        <end position="409"/>
    </location>
</feature>
<dbReference type="Proteomes" id="UP000567387">
    <property type="component" value="Unassembled WGS sequence"/>
</dbReference>
<keyword evidence="5 6" id="KW-0472">Membrane</keyword>
<feature type="transmembrane region" description="Helical" evidence="6">
    <location>
        <begin position="163"/>
        <end position="186"/>
    </location>
</feature>